<evidence type="ECO:0000256" key="1">
    <source>
        <dbReference type="SAM" id="MobiDB-lite"/>
    </source>
</evidence>
<dbReference type="EMBL" id="CAAALY010246849">
    <property type="protein sequence ID" value="VEL34025.1"/>
    <property type="molecule type" value="Genomic_DNA"/>
</dbReference>
<dbReference type="AlphaFoldDB" id="A0A3S5ADB8"/>
<feature type="region of interest" description="Disordered" evidence="1">
    <location>
        <begin position="40"/>
        <end position="71"/>
    </location>
</feature>
<evidence type="ECO:0000313" key="2">
    <source>
        <dbReference type="EMBL" id="VEL34025.1"/>
    </source>
</evidence>
<name>A0A3S5ADB8_9PLAT</name>
<accession>A0A3S5ADB8</accession>
<comment type="caution">
    <text evidence="2">The sequence shown here is derived from an EMBL/GenBank/DDBJ whole genome shotgun (WGS) entry which is preliminary data.</text>
</comment>
<proteinExistence type="predicted"/>
<protein>
    <submittedName>
        <fullName evidence="2">Uncharacterized protein</fullName>
    </submittedName>
</protein>
<feature type="compositionally biased region" description="Low complexity" evidence="1">
    <location>
        <begin position="40"/>
        <end position="54"/>
    </location>
</feature>
<sequence length="211" mass="21791">MPKRGIDCKRCELARCFRLYAPNNPTALLNPSGSGVGSLFSGSNLKGQSSSSRGGVDLRQGTHSPRGLGCRGDWTMLSSDKLTGPTVTSCTSSAVQSDNEALDETSIVIASHEGVATCAGSSGSGLPASGVSIAPSAGLGGPKPTNTALVEPVSRDAMAVVAIFSHLERFVIPLGWGAKRSRDGRTTTRLRGCPGDKGRALLLMLTALSYR</sequence>
<keyword evidence="3" id="KW-1185">Reference proteome</keyword>
<organism evidence="2 3">
    <name type="scientific">Protopolystoma xenopodis</name>
    <dbReference type="NCBI Taxonomy" id="117903"/>
    <lineage>
        <taxon>Eukaryota</taxon>
        <taxon>Metazoa</taxon>
        <taxon>Spiralia</taxon>
        <taxon>Lophotrochozoa</taxon>
        <taxon>Platyhelminthes</taxon>
        <taxon>Monogenea</taxon>
        <taxon>Polyopisthocotylea</taxon>
        <taxon>Polystomatidea</taxon>
        <taxon>Polystomatidae</taxon>
        <taxon>Protopolystoma</taxon>
    </lineage>
</organism>
<dbReference type="Proteomes" id="UP000784294">
    <property type="component" value="Unassembled WGS sequence"/>
</dbReference>
<reference evidence="2" key="1">
    <citation type="submission" date="2018-11" db="EMBL/GenBank/DDBJ databases">
        <authorList>
            <consortium name="Pathogen Informatics"/>
        </authorList>
    </citation>
    <scope>NUCLEOTIDE SEQUENCE</scope>
</reference>
<gene>
    <name evidence="2" type="ORF">PXEA_LOCUS27465</name>
</gene>
<evidence type="ECO:0000313" key="3">
    <source>
        <dbReference type="Proteomes" id="UP000784294"/>
    </source>
</evidence>